<feature type="binding site" evidence="4">
    <location>
        <position position="98"/>
    </location>
    <ligand>
        <name>Fe cation</name>
        <dbReference type="ChEBI" id="CHEBI:24875"/>
        <note>catalytic</note>
    </ligand>
</feature>
<evidence type="ECO:0000313" key="6">
    <source>
        <dbReference type="Proteomes" id="UP000708208"/>
    </source>
</evidence>
<proteinExistence type="inferred from homology"/>
<dbReference type="Pfam" id="PF03055">
    <property type="entry name" value="RPE65"/>
    <property type="match status" value="1"/>
</dbReference>
<keyword evidence="2 4" id="KW-0479">Metal-binding</keyword>
<dbReference type="OrthoDB" id="1069523at2759"/>
<dbReference type="AlphaFoldDB" id="A0A8J2L9H9"/>
<comment type="caution">
    <text evidence="5">The sequence shown here is derived from an EMBL/GenBank/DDBJ whole genome shotgun (WGS) entry which is preliminary data.</text>
</comment>
<comment type="similarity">
    <text evidence="1">Belongs to the carotenoid oxygenase family.</text>
</comment>
<evidence type="ECO:0000256" key="2">
    <source>
        <dbReference type="ARBA" id="ARBA00022723"/>
    </source>
</evidence>
<sequence length="110" mass="12238">IISLTAGNHQVVKVSVELGTVKVWRESAVRSYASEPVFVRNPGGIEEDDGLILTTLYYGRTSQDDVCRTSVAILDARRLELLTKIDFNVDPGVPNCCHGWFFPHETDDES</sequence>
<organism evidence="5 6">
    <name type="scientific">Allacma fusca</name>
    <dbReference type="NCBI Taxonomy" id="39272"/>
    <lineage>
        <taxon>Eukaryota</taxon>
        <taxon>Metazoa</taxon>
        <taxon>Ecdysozoa</taxon>
        <taxon>Arthropoda</taxon>
        <taxon>Hexapoda</taxon>
        <taxon>Collembola</taxon>
        <taxon>Symphypleona</taxon>
        <taxon>Sminthuridae</taxon>
        <taxon>Allacma</taxon>
    </lineage>
</organism>
<comment type="cofactor">
    <cofactor evidence="4">
        <name>Fe(2+)</name>
        <dbReference type="ChEBI" id="CHEBI:29033"/>
    </cofactor>
    <text evidence="4">Binds 1 Fe(2+) ion per subunit.</text>
</comment>
<gene>
    <name evidence="5" type="ORF">AFUS01_LOCUS28841</name>
</gene>
<keyword evidence="3 4" id="KW-0408">Iron</keyword>
<feature type="non-terminal residue" evidence="5">
    <location>
        <position position="1"/>
    </location>
</feature>
<dbReference type="GO" id="GO:0016702">
    <property type="term" value="F:oxidoreductase activity, acting on single donors with incorporation of molecular oxygen, incorporation of two atoms of oxygen"/>
    <property type="evidence" value="ECO:0007669"/>
    <property type="project" value="InterPro"/>
</dbReference>
<dbReference type="EMBL" id="CAJVCH010418055">
    <property type="protein sequence ID" value="CAG7818328.1"/>
    <property type="molecule type" value="Genomic_DNA"/>
</dbReference>
<reference evidence="5" key="1">
    <citation type="submission" date="2021-06" db="EMBL/GenBank/DDBJ databases">
        <authorList>
            <person name="Hodson N. C."/>
            <person name="Mongue J. A."/>
            <person name="Jaron S. K."/>
        </authorList>
    </citation>
    <scope>NUCLEOTIDE SEQUENCE</scope>
</reference>
<dbReference type="InterPro" id="IPR004294">
    <property type="entry name" value="Carotenoid_Oase"/>
</dbReference>
<dbReference type="GO" id="GO:0046872">
    <property type="term" value="F:metal ion binding"/>
    <property type="evidence" value="ECO:0007669"/>
    <property type="project" value="UniProtKB-KW"/>
</dbReference>
<protein>
    <submittedName>
        <fullName evidence="5">Uncharacterized protein</fullName>
    </submittedName>
</protein>
<evidence type="ECO:0000313" key="5">
    <source>
        <dbReference type="EMBL" id="CAG7818328.1"/>
    </source>
</evidence>
<evidence type="ECO:0000256" key="3">
    <source>
        <dbReference type="ARBA" id="ARBA00023004"/>
    </source>
</evidence>
<keyword evidence="6" id="KW-1185">Reference proteome</keyword>
<accession>A0A8J2L9H9</accession>
<dbReference type="Proteomes" id="UP000708208">
    <property type="component" value="Unassembled WGS sequence"/>
</dbReference>
<name>A0A8J2L9H9_9HEXA</name>
<evidence type="ECO:0000256" key="1">
    <source>
        <dbReference type="ARBA" id="ARBA00006787"/>
    </source>
</evidence>
<evidence type="ECO:0000256" key="4">
    <source>
        <dbReference type="PIRSR" id="PIRSR604294-1"/>
    </source>
</evidence>